<dbReference type="InterPro" id="IPR036689">
    <property type="entry name" value="ESAT-6-like_sf"/>
</dbReference>
<dbReference type="OrthoDB" id="1187707at2"/>
<comment type="caution">
    <text evidence="3">The sequence shown here is derived from an EMBL/GenBank/DDBJ whole genome shotgun (WGS) entry which is preliminary data.</text>
</comment>
<dbReference type="AlphaFoldDB" id="A0A541B0D3"/>
<reference evidence="3 4" key="1">
    <citation type="submission" date="2019-06" db="EMBL/GenBank/DDBJ databases">
        <title>Rhodococcus spaelei sp. nov., isolated from a cave.</title>
        <authorList>
            <person name="Lee S.D."/>
        </authorList>
    </citation>
    <scope>NUCLEOTIDE SEQUENCE [LARGE SCALE GENOMIC DNA]</scope>
    <source>
        <strain evidence="3 4">C9-5</strain>
    </source>
</reference>
<dbReference type="EMBL" id="VIGH01000010">
    <property type="protein sequence ID" value="TQF65781.1"/>
    <property type="molecule type" value="Genomic_DNA"/>
</dbReference>
<evidence type="ECO:0000313" key="4">
    <source>
        <dbReference type="Proteomes" id="UP000316256"/>
    </source>
</evidence>
<dbReference type="Pfam" id="PF23275">
    <property type="entry name" value="TPR_23"/>
    <property type="match status" value="1"/>
</dbReference>
<name>A0A541B0D3_9NOCA</name>
<evidence type="ECO:0000256" key="1">
    <source>
        <dbReference type="SAM" id="MobiDB-lite"/>
    </source>
</evidence>
<dbReference type="InterPro" id="IPR057037">
    <property type="entry name" value="TPR_rep_actino"/>
</dbReference>
<keyword evidence="4" id="KW-1185">Reference proteome</keyword>
<gene>
    <name evidence="3" type="ORF">FK531_20340</name>
</gene>
<accession>A0A541B0D3</accession>
<feature type="region of interest" description="Disordered" evidence="1">
    <location>
        <begin position="287"/>
        <end position="306"/>
    </location>
</feature>
<proteinExistence type="predicted"/>
<protein>
    <recommendedName>
        <fullName evidence="2">TPR repeat domain-containing protein</fullName>
    </recommendedName>
</protein>
<organism evidence="3 4">
    <name type="scientific">Rhodococcus spelaei</name>
    <dbReference type="NCBI Taxonomy" id="2546320"/>
    <lineage>
        <taxon>Bacteria</taxon>
        <taxon>Bacillati</taxon>
        <taxon>Actinomycetota</taxon>
        <taxon>Actinomycetes</taxon>
        <taxon>Mycobacteriales</taxon>
        <taxon>Nocardiaceae</taxon>
        <taxon>Rhodococcus</taxon>
    </lineage>
</organism>
<dbReference type="Proteomes" id="UP000316256">
    <property type="component" value="Unassembled WGS sequence"/>
</dbReference>
<dbReference type="SUPFAM" id="SSF140453">
    <property type="entry name" value="EsxAB dimer-like"/>
    <property type="match status" value="1"/>
</dbReference>
<dbReference type="Gene3D" id="1.10.287.1060">
    <property type="entry name" value="ESAT-6-like"/>
    <property type="match status" value="1"/>
</dbReference>
<evidence type="ECO:0000259" key="2">
    <source>
        <dbReference type="Pfam" id="PF23275"/>
    </source>
</evidence>
<dbReference type="RefSeq" id="WP_142102712.1">
    <property type="nucleotide sequence ID" value="NZ_VIGH01000010.1"/>
</dbReference>
<sequence>MPTLPEVRSWNPASLSDAADRLTAADTAFTTETGRVSAKLVDLHHDWTGAAFDAARYRVATECAAAARVSTEVTELARALTDGSRRLHSVREVALAKVAAAESDGCRVGDDWSVSAGSGSTERDAVDAHRWAIGRAVDDLVREDGEVTRLVEDAAQQVRARGDQVGDGADLSRPAEEGAARLGREDGEALAAAAAHGDDAALSRIAEQLPAQVLTPSELTSLAAGDEVSTVPQSVRDYYTELYRAAGKDGVLALGDHLKAQEVAGNPGAGRALNSVANGLMLVSNEKVSSGRNPDGSLRSPGSYANLPANLRELVSTRTNGPDKNATTYPGTGQLADQTRFFEDTRRFGALAKEAEPGYLPGVELSREMTRQAASLGIPGGVSAFTGHPGFTVGTESVEQSMRDYLEVSGRNHEATTQLLTGHGSPDQPLDGGYSPVKTIAPLLRYDWSEDQGAPALFDWIGEHATPGPEVSVAQSEQAGSAATGLIRLITEGGVDGQIGTFESLMNLPDSDDRSLGSLNPALTQQVAGAVTPYLDAIAIAPDSEVTTHGFSRAEALGPNADIGAIRLATLMNTDPTASAAFNGAIVDRTNDYAGRFGELHGETSWDRNALGQASGRLLGYMEQGLRAEAYDGGLDDAAAEAKAAGSTKLAVEVATKIGVGVGGPLATPLDVASSFVQQGIEPEYAPLHKEAFAVDADGLAAQRAYRMLAAVTAKEPGLLESAFGGESHSWLQDGRLRAFDEIMTLDNRASQGSKLQSAAEELLDRAGLRFERFNDALDTSRGDLSGYTTDADHYRSRILRGER</sequence>
<evidence type="ECO:0000313" key="3">
    <source>
        <dbReference type="EMBL" id="TQF65781.1"/>
    </source>
</evidence>
<feature type="domain" description="TPR repeat" evidence="2">
    <location>
        <begin position="211"/>
        <end position="460"/>
    </location>
</feature>